<dbReference type="OrthoDB" id="73691at2759"/>
<proteinExistence type="predicted"/>
<reference evidence="1 2" key="1">
    <citation type="submission" date="2019-01" db="EMBL/GenBank/DDBJ databases">
        <title>Draft Genome Sequencing of Zygosaccharomyces mellis Ca-7.</title>
        <authorList>
            <person name="Shiwa Y."/>
            <person name="Kanesaki Y."/>
            <person name="Ishige T."/>
            <person name="Mura K."/>
            <person name="Hori T."/>
            <person name="Tamura T."/>
        </authorList>
    </citation>
    <scope>NUCLEOTIDE SEQUENCE [LARGE SCALE GENOMIC DNA]</scope>
    <source>
        <strain evidence="1 2">Ca-7</strain>
    </source>
</reference>
<dbReference type="EMBL" id="BIMX01000022">
    <property type="protein sequence ID" value="GCF00787.1"/>
    <property type="molecule type" value="Genomic_DNA"/>
</dbReference>
<comment type="caution">
    <text evidence="1">The sequence shown here is derived from an EMBL/GenBank/DDBJ whole genome shotgun (WGS) entry which is preliminary data.</text>
</comment>
<evidence type="ECO:0000313" key="1">
    <source>
        <dbReference type="EMBL" id="GCF00787.1"/>
    </source>
</evidence>
<keyword evidence="2" id="KW-1185">Reference proteome</keyword>
<protein>
    <submittedName>
        <fullName evidence="1">Pentamidine resistance factor</fullName>
    </submittedName>
</protein>
<gene>
    <name evidence="1" type="primary">PNT1</name>
    <name evidence="1" type="ORF">ZYGM_001320</name>
</gene>
<dbReference type="Proteomes" id="UP000301737">
    <property type="component" value="Unassembled WGS sequence"/>
</dbReference>
<accession>A0A4C2EBU6</accession>
<sequence>MIRGGFSYIIRCHSTSQSVSPLSASSLSGSLNSNLLFDKLKDTYLSGKLVVKHEDSTISLNSTSSLPMTQFPKDEIFIQVSQDEKVGFWRKPLVKWFRLGVYMVKYYKKGLKSTYQLAKDTKPLVRQYGDKMATEFCKLVEFREIAHKLKERPGSEPIESLPLNRRQFVEFHRRKEVWKIPLFFILALVFEEFTAVICYLWPKVAPHNCLTPGAFAKITKSHANYEVGKIVQVPPYKSPYIMQTNEVYDILKSSSVEQTPKWKLGLYRLVNNKVLPRETLVKIHHYLFVDDWLLLQHILHNEYTALAPAELVDCIRVRQLYRSEEDLNAMVNDVQGQSVLLWRLIIYWAFRFDKTITCGGNSLFAERWGVNNVSILNYSGWENGDLIGSNDLPILEFR</sequence>
<name>A0A4C2EBU6_9SACH</name>
<dbReference type="AlphaFoldDB" id="A0A4C2EBU6"/>
<evidence type="ECO:0000313" key="2">
    <source>
        <dbReference type="Proteomes" id="UP000301737"/>
    </source>
</evidence>
<organism evidence="1 2">
    <name type="scientific">Zygosaccharomyces mellis</name>
    <dbReference type="NCBI Taxonomy" id="42258"/>
    <lineage>
        <taxon>Eukaryota</taxon>
        <taxon>Fungi</taxon>
        <taxon>Dikarya</taxon>
        <taxon>Ascomycota</taxon>
        <taxon>Saccharomycotina</taxon>
        <taxon>Saccharomycetes</taxon>
        <taxon>Saccharomycetales</taxon>
        <taxon>Saccharomycetaceae</taxon>
        <taxon>Zygosaccharomyces</taxon>
    </lineage>
</organism>